<sequence>MDIANAWNEYFGLLTAYATYKFLRDKGMTNDQASEAVLNTINFNRKGEAMNALRPLYYFLNPSLQGANVALKNIIGDAERVADARKANKSLLAAGLAARGSMAIAKWFFLSTAVQGLVSMMFGSDEDDDTLGPLYERIPLSQRMREFSIPNILSDDPNDIVTIPIGYGFPGIGWGLGQIANDYYKGKLSSGDALSDMGKLLGKELSGLPLAETSFTEDPIQSIMRTLMPSVAGGLLDATTGVNRFGSPIGMQFLNENRARAVQGKESTEQFYKSFAEFMLDATSADYTPEQWKAVINGVFPGMFGRIVAGADKMDTDPVKGIVMSIGLNPFYDTGSDSAVEAAYYSKAKDIRYKLKDLNRITPYTGSDTESVSELYQRAIFSGLSQDDAMQIAYLKNTERQLRGKPKELRREIMKQFIRSTK</sequence>
<comment type="caution">
    <text evidence="2">The sequence shown here is derived from an EMBL/GenBank/DDBJ whole genome shotgun (WGS) entry which is preliminary data.</text>
</comment>
<evidence type="ECO:0000259" key="1">
    <source>
        <dbReference type="Pfam" id="PF18857"/>
    </source>
</evidence>
<gene>
    <name evidence="2" type="ORF">V757_11620</name>
</gene>
<dbReference type="EMBL" id="AYSV01000126">
    <property type="protein sequence ID" value="ETD67171.1"/>
    <property type="molecule type" value="Genomic_DNA"/>
</dbReference>
<protein>
    <recommendedName>
        <fullName evidence="1">Large polyvalent protein associated domain-containing protein</fullName>
    </recommendedName>
</protein>
<dbReference type="Pfam" id="PF18857">
    <property type="entry name" value="LPD38"/>
    <property type="match status" value="1"/>
</dbReference>
<organism evidence="2 3">
    <name type="scientific">Pelistega indica</name>
    <dbReference type="NCBI Taxonomy" id="1414851"/>
    <lineage>
        <taxon>Bacteria</taxon>
        <taxon>Pseudomonadati</taxon>
        <taxon>Pseudomonadota</taxon>
        <taxon>Betaproteobacteria</taxon>
        <taxon>Burkholderiales</taxon>
        <taxon>Alcaligenaceae</taxon>
        <taxon>Pelistega</taxon>
    </lineage>
</organism>
<dbReference type="RefSeq" id="WP_023952997.1">
    <property type="nucleotide sequence ID" value="NZ_AYSV01000126.1"/>
</dbReference>
<dbReference type="Proteomes" id="UP000018766">
    <property type="component" value="Unassembled WGS sequence"/>
</dbReference>
<proteinExistence type="predicted"/>
<reference evidence="2 3" key="1">
    <citation type="submission" date="2013-11" db="EMBL/GenBank/DDBJ databases">
        <title>Genomic analysis of Pelistega sp. HM-7.</title>
        <authorList>
            <person name="Kumbhare S.V."/>
            <person name="Shetty S.A."/>
            <person name="Sharma O."/>
            <person name="Dhotre D.P."/>
        </authorList>
    </citation>
    <scope>NUCLEOTIDE SEQUENCE [LARGE SCALE GENOMIC DNA]</scope>
    <source>
        <strain evidence="2 3">HM-7</strain>
    </source>
</reference>
<dbReference type="AlphaFoldDB" id="V8FTF3"/>
<feature type="domain" description="Large polyvalent protein associated" evidence="1">
    <location>
        <begin position="134"/>
        <end position="310"/>
    </location>
</feature>
<name>V8FTF3_9BURK</name>
<evidence type="ECO:0000313" key="3">
    <source>
        <dbReference type="Proteomes" id="UP000018766"/>
    </source>
</evidence>
<dbReference type="InterPro" id="IPR040561">
    <property type="entry name" value="LPD38"/>
</dbReference>
<evidence type="ECO:0000313" key="2">
    <source>
        <dbReference type="EMBL" id="ETD67171.1"/>
    </source>
</evidence>
<accession>V8FTF3</accession>
<keyword evidence="3" id="KW-1185">Reference proteome</keyword>